<protein>
    <submittedName>
        <fullName evidence="1">Uncharacterized protein</fullName>
    </submittedName>
</protein>
<dbReference type="EMBL" id="KK784891">
    <property type="protein sequence ID" value="KDO70013.1"/>
    <property type="molecule type" value="Genomic_DNA"/>
</dbReference>
<sequence>MIAWQQSN</sequence>
<accession>A0A067FRN4</accession>
<proteinExistence type="predicted"/>
<gene>
    <name evidence="1" type="ORF">CISIN_1g0068982mg</name>
</gene>
<dbReference type="Proteomes" id="UP000027120">
    <property type="component" value="Unassembled WGS sequence"/>
</dbReference>
<keyword evidence="2" id="KW-1185">Reference proteome</keyword>
<evidence type="ECO:0000313" key="2">
    <source>
        <dbReference type="Proteomes" id="UP000027120"/>
    </source>
</evidence>
<evidence type="ECO:0000313" key="1">
    <source>
        <dbReference type="EMBL" id="KDO70013.1"/>
    </source>
</evidence>
<feature type="non-terminal residue" evidence="1">
    <location>
        <position position="8"/>
    </location>
</feature>
<reference evidence="1 2" key="1">
    <citation type="submission" date="2014-04" db="EMBL/GenBank/DDBJ databases">
        <authorList>
            <consortium name="International Citrus Genome Consortium"/>
            <person name="Gmitter F."/>
            <person name="Chen C."/>
            <person name="Farmerie W."/>
            <person name="Harkins T."/>
            <person name="Desany B."/>
            <person name="Mohiuddin M."/>
            <person name="Kodira C."/>
            <person name="Borodovsky M."/>
            <person name="Lomsadze A."/>
            <person name="Burns P."/>
            <person name="Jenkins J."/>
            <person name="Prochnik S."/>
            <person name="Shu S."/>
            <person name="Chapman J."/>
            <person name="Pitluck S."/>
            <person name="Schmutz J."/>
            <person name="Rokhsar D."/>
        </authorList>
    </citation>
    <scope>NUCLEOTIDE SEQUENCE</scope>
</reference>
<name>A0A067FRN4_CITSI</name>
<organism evidence="1 2">
    <name type="scientific">Citrus sinensis</name>
    <name type="common">Sweet orange</name>
    <name type="synonym">Citrus aurantium var. sinensis</name>
    <dbReference type="NCBI Taxonomy" id="2711"/>
    <lineage>
        <taxon>Eukaryota</taxon>
        <taxon>Viridiplantae</taxon>
        <taxon>Streptophyta</taxon>
        <taxon>Embryophyta</taxon>
        <taxon>Tracheophyta</taxon>
        <taxon>Spermatophyta</taxon>
        <taxon>Magnoliopsida</taxon>
        <taxon>eudicotyledons</taxon>
        <taxon>Gunneridae</taxon>
        <taxon>Pentapetalae</taxon>
        <taxon>rosids</taxon>
        <taxon>malvids</taxon>
        <taxon>Sapindales</taxon>
        <taxon>Rutaceae</taxon>
        <taxon>Aurantioideae</taxon>
        <taxon>Citrus</taxon>
    </lineage>
</organism>